<gene>
    <name evidence="4" type="ORF">DdX_01380</name>
</gene>
<comment type="caution">
    <text evidence="4">The sequence shown here is derived from an EMBL/GenBank/DDBJ whole genome shotgun (WGS) entry which is preliminary data.</text>
</comment>
<dbReference type="InterPro" id="IPR018490">
    <property type="entry name" value="cNMP-bd_dom_sf"/>
</dbReference>
<keyword evidence="2" id="KW-0472">Membrane</keyword>
<evidence type="ECO:0000313" key="4">
    <source>
        <dbReference type="EMBL" id="KAI1729157.1"/>
    </source>
</evidence>
<proteinExistence type="predicted"/>
<dbReference type="AlphaFoldDB" id="A0AAD4RDQ5"/>
<feature type="compositionally biased region" description="Basic and acidic residues" evidence="1">
    <location>
        <begin position="242"/>
        <end position="253"/>
    </location>
</feature>
<dbReference type="InterPro" id="IPR014710">
    <property type="entry name" value="RmlC-like_jellyroll"/>
</dbReference>
<sequence>MTLPTLGLSDATSYIIFSLSGAALVAYLLYKYFDIRSNDIDEFRRRTSSSVSASEEKDVVLSRTPTPPNGFRRRLRRNPFKAIYSNIVRRQSVSQNTNSTGLPHVLQRRHSTVFPLQVAKAAKDLFRGRGPFPYRRQMSEACRDAVLPQPPLEFFEPSAQVDIPDDLRPLFYIHHNIKLLELPPSWILNREDIDILEFEANSYIARPGDEDDSVSLKATQPSKVAKFNFRRFQKSYQENPERLDERGFDDRHRNVSGHSMKLSGKYKPRQRRLSSSDDSSELFSTAIRWVGEALKINFSDAQNILQTRMKIISFDEDQVVVEQGSDDNPLLIMVLSGALKISQECPADSDDMEENSWNKLIYPKELYGGLQLLSHEPSFFTARAACATTIAVINQQEFDEIVSIMPSVVLPVAHAVVRRLSSFIRAVDFAIDWELLDSGQAVYR</sequence>
<keyword evidence="2" id="KW-1133">Transmembrane helix</keyword>
<dbReference type="Proteomes" id="UP001201812">
    <property type="component" value="Unassembled WGS sequence"/>
</dbReference>
<name>A0AAD4RDQ5_9BILA</name>
<keyword evidence="5" id="KW-1185">Reference proteome</keyword>
<dbReference type="EMBL" id="JAKKPZ010000001">
    <property type="protein sequence ID" value="KAI1729157.1"/>
    <property type="molecule type" value="Genomic_DNA"/>
</dbReference>
<dbReference type="SUPFAM" id="SSF51206">
    <property type="entry name" value="cAMP-binding domain-like"/>
    <property type="match status" value="1"/>
</dbReference>
<dbReference type="InterPro" id="IPR000595">
    <property type="entry name" value="cNMP-bd_dom"/>
</dbReference>
<dbReference type="Pfam" id="PF00027">
    <property type="entry name" value="cNMP_binding"/>
    <property type="match status" value="1"/>
</dbReference>
<evidence type="ECO:0000313" key="5">
    <source>
        <dbReference type="Proteomes" id="UP001201812"/>
    </source>
</evidence>
<reference evidence="4" key="1">
    <citation type="submission" date="2022-01" db="EMBL/GenBank/DDBJ databases">
        <title>Genome Sequence Resource for Two Populations of Ditylenchus destructor, the Migratory Endoparasitic Phytonematode.</title>
        <authorList>
            <person name="Zhang H."/>
            <person name="Lin R."/>
            <person name="Xie B."/>
        </authorList>
    </citation>
    <scope>NUCLEOTIDE SEQUENCE</scope>
    <source>
        <strain evidence="4">BazhouSP</strain>
    </source>
</reference>
<keyword evidence="2" id="KW-0812">Transmembrane</keyword>
<feature type="region of interest" description="Disordered" evidence="1">
    <location>
        <begin position="242"/>
        <end position="277"/>
    </location>
</feature>
<dbReference type="Gene3D" id="2.60.120.10">
    <property type="entry name" value="Jelly Rolls"/>
    <property type="match status" value="1"/>
</dbReference>
<organism evidence="4 5">
    <name type="scientific">Ditylenchus destructor</name>
    <dbReference type="NCBI Taxonomy" id="166010"/>
    <lineage>
        <taxon>Eukaryota</taxon>
        <taxon>Metazoa</taxon>
        <taxon>Ecdysozoa</taxon>
        <taxon>Nematoda</taxon>
        <taxon>Chromadorea</taxon>
        <taxon>Rhabditida</taxon>
        <taxon>Tylenchina</taxon>
        <taxon>Tylenchomorpha</taxon>
        <taxon>Sphaerularioidea</taxon>
        <taxon>Anguinidae</taxon>
        <taxon>Anguininae</taxon>
        <taxon>Ditylenchus</taxon>
    </lineage>
</organism>
<evidence type="ECO:0000256" key="1">
    <source>
        <dbReference type="SAM" id="MobiDB-lite"/>
    </source>
</evidence>
<accession>A0AAD4RDQ5</accession>
<feature type="transmembrane region" description="Helical" evidence="2">
    <location>
        <begin position="12"/>
        <end position="30"/>
    </location>
</feature>
<protein>
    <submittedName>
        <fullName evidence="4">Cyclic nucleotide-binding domain-containing protein</fullName>
    </submittedName>
</protein>
<feature type="domain" description="Cyclic nucleotide-binding" evidence="3">
    <location>
        <begin position="313"/>
        <end position="402"/>
    </location>
</feature>
<evidence type="ECO:0000256" key="2">
    <source>
        <dbReference type="SAM" id="Phobius"/>
    </source>
</evidence>
<evidence type="ECO:0000259" key="3">
    <source>
        <dbReference type="Pfam" id="PF00027"/>
    </source>
</evidence>